<keyword evidence="1" id="KW-0812">Transmembrane</keyword>
<dbReference type="EMBL" id="JBHSIU010000105">
    <property type="protein sequence ID" value="MFC5006512.1"/>
    <property type="molecule type" value="Genomic_DNA"/>
</dbReference>
<gene>
    <name evidence="2" type="ORF">ACFPIJ_52920</name>
</gene>
<protein>
    <submittedName>
        <fullName evidence="2">Uncharacterized protein</fullName>
    </submittedName>
</protein>
<evidence type="ECO:0000313" key="2">
    <source>
        <dbReference type="EMBL" id="MFC5006512.1"/>
    </source>
</evidence>
<evidence type="ECO:0000313" key="3">
    <source>
        <dbReference type="Proteomes" id="UP001595912"/>
    </source>
</evidence>
<keyword evidence="3" id="KW-1185">Reference proteome</keyword>
<organism evidence="2 3">
    <name type="scientific">Dactylosporangium cerinum</name>
    <dbReference type="NCBI Taxonomy" id="1434730"/>
    <lineage>
        <taxon>Bacteria</taxon>
        <taxon>Bacillati</taxon>
        <taxon>Actinomycetota</taxon>
        <taxon>Actinomycetes</taxon>
        <taxon>Micromonosporales</taxon>
        <taxon>Micromonosporaceae</taxon>
        <taxon>Dactylosporangium</taxon>
    </lineage>
</organism>
<name>A0ABV9WG92_9ACTN</name>
<keyword evidence="1" id="KW-0472">Membrane</keyword>
<comment type="caution">
    <text evidence="2">The sequence shown here is derived from an EMBL/GenBank/DDBJ whole genome shotgun (WGS) entry which is preliminary data.</text>
</comment>
<proteinExistence type="predicted"/>
<reference evidence="3" key="1">
    <citation type="journal article" date="2019" name="Int. J. Syst. Evol. Microbiol.">
        <title>The Global Catalogue of Microorganisms (GCM) 10K type strain sequencing project: providing services to taxonomists for standard genome sequencing and annotation.</title>
        <authorList>
            <consortium name="The Broad Institute Genomics Platform"/>
            <consortium name="The Broad Institute Genome Sequencing Center for Infectious Disease"/>
            <person name="Wu L."/>
            <person name="Ma J."/>
        </authorList>
    </citation>
    <scope>NUCLEOTIDE SEQUENCE [LARGE SCALE GENOMIC DNA]</scope>
    <source>
        <strain evidence="3">CGMCC 4.7152</strain>
    </source>
</reference>
<dbReference type="RefSeq" id="WP_380127137.1">
    <property type="nucleotide sequence ID" value="NZ_JBHSIU010000105.1"/>
</dbReference>
<evidence type="ECO:0000256" key="1">
    <source>
        <dbReference type="SAM" id="Phobius"/>
    </source>
</evidence>
<sequence>MEFIFVAVIAIIIIWAVAAARAKQRERERRAAGWGALLVGIAAVAVAVAVITWAEIERWIESNKIAGGTAQIVRQNKAGKNYTRVSIRDAVGVEQKSKEFSSNRTDAQYERRMQGMSTITVNT</sequence>
<accession>A0ABV9WG92</accession>
<dbReference type="Proteomes" id="UP001595912">
    <property type="component" value="Unassembled WGS sequence"/>
</dbReference>
<keyword evidence="1" id="KW-1133">Transmembrane helix</keyword>
<feature type="transmembrane region" description="Helical" evidence="1">
    <location>
        <begin position="32"/>
        <end position="54"/>
    </location>
</feature>